<comment type="caution">
    <text evidence="2">The sequence shown here is derived from an EMBL/GenBank/DDBJ whole genome shotgun (WGS) entry which is preliminary data.</text>
</comment>
<accession>A0ABR0K9I1</accession>
<proteinExistence type="predicted"/>
<evidence type="ECO:0000313" key="2">
    <source>
        <dbReference type="EMBL" id="KAK5092405.1"/>
    </source>
</evidence>
<dbReference type="PANTHER" id="PTHR24148">
    <property type="entry name" value="ANKYRIN REPEAT DOMAIN-CONTAINING PROTEIN 39 HOMOLOG-RELATED"/>
    <property type="match status" value="1"/>
</dbReference>
<dbReference type="Pfam" id="PF06985">
    <property type="entry name" value="HET"/>
    <property type="match status" value="1"/>
</dbReference>
<keyword evidence="3" id="KW-1185">Reference proteome</keyword>
<dbReference type="PANTHER" id="PTHR24148:SF73">
    <property type="entry name" value="HET DOMAIN PROTEIN (AFU_ORTHOLOGUE AFUA_8G01020)"/>
    <property type="match status" value="1"/>
</dbReference>
<dbReference type="EMBL" id="JAVRRG010000058">
    <property type="protein sequence ID" value="KAK5092405.1"/>
    <property type="molecule type" value="Genomic_DNA"/>
</dbReference>
<protein>
    <recommendedName>
        <fullName evidence="1">Heterokaryon incompatibility domain-containing protein</fullName>
    </recommendedName>
</protein>
<gene>
    <name evidence="2" type="ORF">LTR24_005223</name>
</gene>
<organism evidence="2 3">
    <name type="scientific">Lithohypha guttulata</name>
    <dbReference type="NCBI Taxonomy" id="1690604"/>
    <lineage>
        <taxon>Eukaryota</taxon>
        <taxon>Fungi</taxon>
        <taxon>Dikarya</taxon>
        <taxon>Ascomycota</taxon>
        <taxon>Pezizomycotina</taxon>
        <taxon>Eurotiomycetes</taxon>
        <taxon>Chaetothyriomycetidae</taxon>
        <taxon>Chaetothyriales</taxon>
        <taxon>Trichomeriaceae</taxon>
        <taxon>Lithohypha</taxon>
    </lineage>
</organism>
<sequence length="524" mass="59333">MTQDAAYPPQIYDTLATGTKQIRLLTIAGSLNNGRIECRLSRAALSTAKYVVLSYRWGSLGATHEILLNGQPFYVRQNLWDFLNVIREQPGMLLWIDALCINQQNIDERNRQVQIMGQIFQSAAMVVSWLGPENANIEQAFDLMSRVWSSSNTEDEHDHLPVLHSDQSENDLWDSVAEACSLEYWGRVWVVQEILLSSNNYLLCGTKSLPWQVFANFISLIDVRFPCPPRYSRLIHGSKARSYAISKPYAMVRPELQWRIGTELRHDYGKAWDTEEHNLFRTLTMFGERECADPLDHVYALLSLSDEGSNFPVKYGIDKVQLFLTVFHFCGQSAFDEYQTTVPQTPLEPTAQRAFMRNAKYLAETLEVIPAYQKTSAYFHSTALSSRGPSPRPDPCFPRADQTLHLRCTMINPGDEPPVLRSNSLQRSVSTITFDLLLHLDESSSWLMCRRHEGQRSALAVVAVITIKDGARGRGFKILEPGKVAGSMVLPLTDTNIGGKWKLEIQPDAHLDLLRLVILGMQPV</sequence>
<evidence type="ECO:0000313" key="3">
    <source>
        <dbReference type="Proteomes" id="UP001345013"/>
    </source>
</evidence>
<reference evidence="2 3" key="1">
    <citation type="submission" date="2023-08" db="EMBL/GenBank/DDBJ databases">
        <title>Black Yeasts Isolated from many extreme environments.</title>
        <authorList>
            <person name="Coleine C."/>
            <person name="Stajich J.E."/>
            <person name="Selbmann L."/>
        </authorList>
    </citation>
    <scope>NUCLEOTIDE SEQUENCE [LARGE SCALE GENOMIC DNA]</scope>
    <source>
        <strain evidence="2 3">CCFEE 5885</strain>
    </source>
</reference>
<feature type="domain" description="Heterokaryon incompatibility" evidence="1">
    <location>
        <begin position="50"/>
        <end position="193"/>
    </location>
</feature>
<evidence type="ECO:0000259" key="1">
    <source>
        <dbReference type="Pfam" id="PF06985"/>
    </source>
</evidence>
<dbReference type="InterPro" id="IPR052895">
    <property type="entry name" value="HetReg/Transcr_Mod"/>
</dbReference>
<dbReference type="InterPro" id="IPR010730">
    <property type="entry name" value="HET"/>
</dbReference>
<dbReference type="Proteomes" id="UP001345013">
    <property type="component" value="Unassembled WGS sequence"/>
</dbReference>
<name>A0ABR0K9I1_9EURO</name>